<protein>
    <recommendedName>
        <fullName evidence="3">Replication protein A OB domain-containing protein</fullName>
    </recommendedName>
</protein>
<evidence type="ECO:0000256" key="1">
    <source>
        <dbReference type="ARBA" id="ARBA00023125"/>
    </source>
</evidence>
<dbReference type="SUPFAM" id="SSF50249">
    <property type="entry name" value="Nucleic acid-binding proteins"/>
    <property type="match status" value="1"/>
</dbReference>
<evidence type="ECO:0000313" key="5">
    <source>
        <dbReference type="Proteomes" id="UP001188597"/>
    </source>
</evidence>
<dbReference type="Pfam" id="PF16900">
    <property type="entry name" value="REPA_OB_2"/>
    <property type="match status" value="1"/>
</dbReference>
<reference evidence="4" key="1">
    <citation type="submission" date="2022-12" db="EMBL/GenBank/DDBJ databases">
        <title>Draft genome assemblies for two species of Escallonia (Escalloniales).</title>
        <authorList>
            <person name="Chanderbali A."/>
            <person name="Dervinis C."/>
            <person name="Anghel I."/>
            <person name="Soltis D."/>
            <person name="Soltis P."/>
            <person name="Zapata F."/>
        </authorList>
    </citation>
    <scope>NUCLEOTIDE SEQUENCE</scope>
    <source>
        <strain evidence="4">UCBG64.0493</strain>
        <tissue evidence="4">Leaf</tissue>
    </source>
</reference>
<comment type="caution">
    <text evidence="4">The sequence shown here is derived from an EMBL/GenBank/DDBJ whole genome shotgun (WGS) entry which is preliminary data.</text>
</comment>
<organism evidence="4 5">
    <name type="scientific">Escallonia herrerae</name>
    <dbReference type="NCBI Taxonomy" id="1293975"/>
    <lineage>
        <taxon>Eukaryota</taxon>
        <taxon>Viridiplantae</taxon>
        <taxon>Streptophyta</taxon>
        <taxon>Embryophyta</taxon>
        <taxon>Tracheophyta</taxon>
        <taxon>Spermatophyta</taxon>
        <taxon>Magnoliopsida</taxon>
        <taxon>eudicotyledons</taxon>
        <taxon>Gunneridae</taxon>
        <taxon>Pentapetalae</taxon>
        <taxon>asterids</taxon>
        <taxon>campanulids</taxon>
        <taxon>Escalloniales</taxon>
        <taxon>Escalloniaceae</taxon>
        <taxon>Escallonia</taxon>
    </lineage>
</organism>
<keyword evidence="5" id="KW-1185">Reference proteome</keyword>
<feature type="region of interest" description="Disordered" evidence="2">
    <location>
        <begin position="266"/>
        <end position="349"/>
    </location>
</feature>
<evidence type="ECO:0000256" key="2">
    <source>
        <dbReference type="SAM" id="MobiDB-lite"/>
    </source>
</evidence>
<dbReference type="PANTHER" id="PTHR47165:SF4">
    <property type="entry name" value="OS03G0429900 PROTEIN"/>
    <property type="match status" value="1"/>
</dbReference>
<dbReference type="CDD" id="cd04481">
    <property type="entry name" value="RPA1_DBD_B_like"/>
    <property type="match status" value="1"/>
</dbReference>
<feature type="compositionally biased region" description="Acidic residues" evidence="2">
    <location>
        <begin position="309"/>
        <end position="318"/>
    </location>
</feature>
<dbReference type="InterPro" id="IPR031657">
    <property type="entry name" value="REPA_OB_2"/>
</dbReference>
<name>A0AA88VKX5_9ASTE</name>
<dbReference type="AlphaFoldDB" id="A0AA88VKX5"/>
<dbReference type="EMBL" id="JAVXUP010001595">
    <property type="protein sequence ID" value="KAK3009923.1"/>
    <property type="molecule type" value="Genomic_DNA"/>
</dbReference>
<dbReference type="GO" id="GO:0003677">
    <property type="term" value="F:DNA binding"/>
    <property type="evidence" value="ECO:0007669"/>
    <property type="project" value="UniProtKB-KW"/>
</dbReference>
<feature type="domain" description="Replication protein A OB" evidence="3">
    <location>
        <begin position="51"/>
        <end position="146"/>
    </location>
</feature>
<evidence type="ECO:0000313" key="4">
    <source>
        <dbReference type="EMBL" id="KAK3009923.1"/>
    </source>
</evidence>
<evidence type="ECO:0000259" key="3">
    <source>
        <dbReference type="Pfam" id="PF16900"/>
    </source>
</evidence>
<dbReference type="Gene3D" id="2.40.50.140">
    <property type="entry name" value="Nucleic acid-binding proteins"/>
    <property type="match status" value="2"/>
</dbReference>
<dbReference type="PANTHER" id="PTHR47165">
    <property type="entry name" value="OS03G0429900 PROTEIN"/>
    <property type="match status" value="1"/>
</dbReference>
<proteinExistence type="predicted"/>
<sequence>MAAKWTKLSEIKADRDDWTIKVRVTRIWDGVNPSTKEIYNSNMILLDEEVSMTYHVIGILSKVFDIEDFGIKPGRTKPLFKKDITLTNKRGQELKVTLWSEQALEFENILKNQKTTEIVLIVCGCTVKEFNGNIHLSSTSATKIYANLNIKEANDLRDKMHNEIDQNFEIEMLPTPTKPTIEEIKLANRLTIDQILNMKFEDGQKEQSLQDIPRVVKNIVGRTFIFQVKITQFNIDKGYEDYTVNRVFEDTDVAEESAQMVTAMQVSKNPDAKDDTQKVQNSDPTTKRKRINNNSEAGHNATKPNDDTSQLEDSEDEEREHVPIVEQQPKVPERRESRRARKKKIIMDD</sequence>
<keyword evidence="1" id="KW-0238">DNA-binding</keyword>
<accession>A0AA88VKX5</accession>
<feature type="compositionally biased region" description="Basic residues" evidence="2">
    <location>
        <begin position="337"/>
        <end position="349"/>
    </location>
</feature>
<dbReference type="Proteomes" id="UP001188597">
    <property type="component" value="Unassembled WGS sequence"/>
</dbReference>
<dbReference type="InterPro" id="IPR012340">
    <property type="entry name" value="NA-bd_OB-fold"/>
</dbReference>
<gene>
    <name evidence="4" type="ORF">RJ639_011493</name>
</gene>